<dbReference type="EMBL" id="JACCJB010000022">
    <property type="protein sequence ID" value="KAF6218397.1"/>
    <property type="molecule type" value="Genomic_DNA"/>
</dbReference>
<comment type="caution">
    <text evidence="2">The sequence shown here is derived from an EMBL/GenBank/DDBJ whole genome shotgun (WGS) entry which is preliminary data.</text>
</comment>
<dbReference type="Proteomes" id="UP000593566">
    <property type="component" value="Unassembled WGS sequence"/>
</dbReference>
<dbReference type="GeneID" id="59334149"/>
<reference evidence="2 3" key="1">
    <citation type="journal article" date="2020" name="Genomics">
        <title>Complete, high-quality genomes from long-read metagenomic sequencing of two wolf lichen thalli reveals enigmatic genome architecture.</title>
        <authorList>
            <person name="McKenzie S.K."/>
            <person name="Walston R.F."/>
            <person name="Allen J.L."/>
        </authorList>
    </citation>
    <scope>NUCLEOTIDE SEQUENCE [LARGE SCALE GENOMIC DNA]</scope>
    <source>
        <strain evidence="2">WasteWater1</strain>
    </source>
</reference>
<evidence type="ECO:0000313" key="3">
    <source>
        <dbReference type="Proteomes" id="UP000593566"/>
    </source>
</evidence>
<dbReference type="AlphaFoldDB" id="A0A8H6C7M7"/>
<accession>A0A8H6C7M7</accession>
<feature type="region of interest" description="Disordered" evidence="1">
    <location>
        <begin position="159"/>
        <end position="187"/>
    </location>
</feature>
<evidence type="ECO:0000313" key="2">
    <source>
        <dbReference type="EMBL" id="KAF6218397.1"/>
    </source>
</evidence>
<sequence length="187" mass="20634">MESTKKEEVEEDTVNMENTINEATEVKGATQVKAEDATQATTGPPTLDETLADPIAFRRYVAVLADHTPQAPPDLYGDAFRNWESRQLLTATLSHLLAVFGDQDDPRQHAWWFYEAWLVVNNTDYKESPFVSFGSARSLFGREVDGRRKCARVAAGLPEVGTRGSGKRKTAVEDGGGGGKKRKSMLE</sequence>
<dbReference type="RefSeq" id="XP_037147832.1">
    <property type="nucleotide sequence ID" value="XM_037296651.1"/>
</dbReference>
<evidence type="ECO:0000256" key="1">
    <source>
        <dbReference type="SAM" id="MobiDB-lite"/>
    </source>
</evidence>
<keyword evidence="3" id="KW-1185">Reference proteome</keyword>
<gene>
    <name evidence="2" type="ORF">HO133_005744</name>
</gene>
<organism evidence="2 3">
    <name type="scientific">Letharia lupina</name>
    <dbReference type="NCBI Taxonomy" id="560253"/>
    <lineage>
        <taxon>Eukaryota</taxon>
        <taxon>Fungi</taxon>
        <taxon>Dikarya</taxon>
        <taxon>Ascomycota</taxon>
        <taxon>Pezizomycotina</taxon>
        <taxon>Lecanoromycetes</taxon>
        <taxon>OSLEUM clade</taxon>
        <taxon>Lecanoromycetidae</taxon>
        <taxon>Lecanorales</taxon>
        <taxon>Lecanorineae</taxon>
        <taxon>Parmeliaceae</taxon>
        <taxon>Letharia</taxon>
    </lineage>
</organism>
<name>A0A8H6C7M7_9LECA</name>
<proteinExistence type="predicted"/>
<feature type="region of interest" description="Disordered" evidence="1">
    <location>
        <begin position="1"/>
        <end position="27"/>
    </location>
</feature>
<protein>
    <submittedName>
        <fullName evidence="2">Uncharacterized protein</fullName>
    </submittedName>
</protein>